<accession>A0A0B1SEW1</accession>
<evidence type="ECO:0000313" key="2">
    <source>
        <dbReference type="Proteomes" id="UP000053660"/>
    </source>
</evidence>
<evidence type="ECO:0000313" key="1">
    <source>
        <dbReference type="EMBL" id="KHJ81725.1"/>
    </source>
</evidence>
<name>A0A0B1SEW1_OESDE</name>
<reference evidence="1 2" key="1">
    <citation type="submission" date="2014-03" db="EMBL/GenBank/DDBJ databases">
        <title>Draft genome of the hookworm Oesophagostomum dentatum.</title>
        <authorList>
            <person name="Mitreva M."/>
        </authorList>
    </citation>
    <scope>NUCLEOTIDE SEQUENCE [LARGE SCALE GENOMIC DNA]</scope>
    <source>
        <strain evidence="1 2">OD-Hann</strain>
    </source>
</reference>
<dbReference type="AlphaFoldDB" id="A0A0B1SEW1"/>
<protein>
    <submittedName>
        <fullName evidence="1">Uncharacterized protein</fullName>
    </submittedName>
</protein>
<proteinExistence type="predicted"/>
<dbReference type="EMBL" id="KN586286">
    <property type="protein sequence ID" value="KHJ81725.1"/>
    <property type="molecule type" value="Genomic_DNA"/>
</dbReference>
<organism evidence="1 2">
    <name type="scientific">Oesophagostomum dentatum</name>
    <name type="common">Nodular worm</name>
    <dbReference type="NCBI Taxonomy" id="61180"/>
    <lineage>
        <taxon>Eukaryota</taxon>
        <taxon>Metazoa</taxon>
        <taxon>Ecdysozoa</taxon>
        <taxon>Nematoda</taxon>
        <taxon>Chromadorea</taxon>
        <taxon>Rhabditida</taxon>
        <taxon>Rhabditina</taxon>
        <taxon>Rhabditomorpha</taxon>
        <taxon>Strongyloidea</taxon>
        <taxon>Strongylidae</taxon>
        <taxon>Oesophagostomum</taxon>
    </lineage>
</organism>
<gene>
    <name evidence="1" type="ORF">OESDEN_18587</name>
</gene>
<sequence length="92" mass="10695">MGGHQLDHEYLHYMLEMAGKLKAVAVLEALLDLSVLLQLEPQEKASIYNELIKIHGKLENAENLEKVLDLVLLEKEREHFRQCLARLAHFYK</sequence>
<dbReference type="Proteomes" id="UP000053660">
    <property type="component" value="Unassembled WGS sequence"/>
</dbReference>
<keyword evidence="2" id="KW-1185">Reference proteome</keyword>